<evidence type="ECO:0000313" key="1">
    <source>
        <dbReference type="Proteomes" id="UP000887580"/>
    </source>
</evidence>
<proteinExistence type="predicted"/>
<name>A0AC35GUH3_9BILA</name>
<evidence type="ECO:0000313" key="2">
    <source>
        <dbReference type="WBParaSite" id="PS1159_v2.g8851.t1"/>
    </source>
</evidence>
<protein>
    <submittedName>
        <fullName evidence="2">Uncharacterized protein</fullName>
    </submittedName>
</protein>
<dbReference type="WBParaSite" id="PS1159_v2.g8851.t1">
    <property type="protein sequence ID" value="PS1159_v2.g8851.t1"/>
    <property type="gene ID" value="PS1159_v2.g8851"/>
</dbReference>
<reference evidence="2" key="1">
    <citation type="submission" date="2022-11" db="UniProtKB">
        <authorList>
            <consortium name="WormBaseParasite"/>
        </authorList>
    </citation>
    <scope>IDENTIFICATION</scope>
</reference>
<organism evidence="1 2">
    <name type="scientific">Panagrolaimus sp. PS1159</name>
    <dbReference type="NCBI Taxonomy" id="55785"/>
    <lineage>
        <taxon>Eukaryota</taxon>
        <taxon>Metazoa</taxon>
        <taxon>Ecdysozoa</taxon>
        <taxon>Nematoda</taxon>
        <taxon>Chromadorea</taxon>
        <taxon>Rhabditida</taxon>
        <taxon>Tylenchina</taxon>
        <taxon>Panagrolaimomorpha</taxon>
        <taxon>Panagrolaimoidea</taxon>
        <taxon>Panagrolaimidae</taxon>
        <taxon>Panagrolaimus</taxon>
    </lineage>
</organism>
<dbReference type="Proteomes" id="UP000887580">
    <property type="component" value="Unplaced"/>
</dbReference>
<accession>A0AC35GUH3</accession>
<sequence>MGQAAGVPSPDQRGHAAHIRQMDDNRFQNTGERMLPVEDRRFLNSIVHDPSMEHSPQYDNRLNNLRETHYPNNGARPDL</sequence>